<dbReference type="PANTHER" id="PTHR34281">
    <property type="entry name" value="PROTEIN EARLY FLOWERING 3"/>
    <property type="match status" value="1"/>
</dbReference>
<feature type="region of interest" description="Disordered" evidence="1">
    <location>
        <begin position="1"/>
        <end position="164"/>
    </location>
</feature>
<feature type="compositionally biased region" description="Polar residues" evidence="1">
    <location>
        <begin position="90"/>
        <end position="101"/>
    </location>
</feature>
<reference evidence="2 3" key="1">
    <citation type="submission" date="2024-03" db="EMBL/GenBank/DDBJ databases">
        <authorList>
            <person name="Gkanogiannis A."/>
            <person name="Becerra Lopez-Lavalle L."/>
        </authorList>
    </citation>
    <scope>NUCLEOTIDE SEQUENCE [LARGE SCALE GENOMIC DNA]</scope>
</reference>
<feature type="compositionally biased region" description="Low complexity" evidence="1">
    <location>
        <begin position="79"/>
        <end position="89"/>
    </location>
</feature>
<dbReference type="EMBL" id="OZ021745">
    <property type="protein sequence ID" value="CAK9312478.1"/>
    <property type="molecule type" value="Genomic_DNA"/>
</dbReference>
<feature type="compositionally biased region" description="Basic and acidic residues" evidence="1">
    <location>
        <begin position="1"/>
        <end position="11"/>
    </location>
</feature>
<feature type="compositionally biased region" description="Polar residues" evidence="1">
    <location>
        <begin position="154"/>
        <end position="164"/>
    </location>
</feature>
<feature type="region of interest" description="Disordered" evidence="1">
    <location>
        <begin position="614"/>
        <end position="655"/>
    </location>
</feature>
<evidence type="ECO:0008006" key="4">
    <source>
        <dbReference type="Google" id="ProtNLM"/>
    </source>
</evidence>
<dbReference type="PANTHER" id="PTHR34281:SF2">
    <property type="entry name" value="PROTEIN EARLY FLOWERING 3"/>
    <property type="match status" value="1"/>
</dbReference>
<organism evidence="2 3">
    <name type="scientific">Citrullus colocynthis</name>
    <name type="common">colocynth</name>
    <dbReference type="NCBI Taxonomy" id="252529"/>
    <lineage>
        <taxon>Eukaryota</taxon>
        <taxon>Viridiplantae</taxon>
        <taxon>Streptophyta</taxon>
        <taxon>Embryophyta</taxon>
        <taxon>Tracheophyta</taxon>
        <taxon>Spermatophyta</taxon>
        <taxon>Magnoliopsida</taxon>
        <taxon>eudicotyledons</taxon>
        <taxon>Gunneridae</taxon>
        <taxon>Pentapetalae</taxon>
        <taxon>rosids</taxon>
        <taxon>fabids</taxon>
        <taxon>Cucurbitales</taxon>
        <taxon>Cucurbitaceae</taxon>
        <taxon>Benincaseae</taxon>
        <taxon>Citrullus</taxon>
    </lineage>
</organism>
<evidence type="ECO:0000256" key="1">
    <source>
        <dbReference type="SAM" id="MobiDB-lite"/>
    </source>
</evidence>
<dbReference type="Proteomes" id="UP001642487">
    <property type="component" value="Chromosome 11"/>
</dbReference>
<feature type="compositionally biased region" description="Low complexity" evidence="1">
    <location>
        <begin position="629"/>
        <end position="641"/>
    </location>
</feature>
<protein>
    <recommendedName>
        <fullName evidence="4">Early flowering 3</fullName>
    </recommendedName>
</protein>
<feature type="compositionally biased region" description="Polar residues" evidence="1">
    <location>
        <begin position="58"/>
        <end position="74"/>
    </location>
</feature>
<feature type="region of interest" description="Disordered" evidence="1">
    <location>
        <begin position="199"/>
        <end position="227"/>
    </location>
</feature>
<keyword evidence="3" id="KW-1185">Reference proteome</keyword>
<feature type="compositionally biased region" description="Polar residues" evidence="1">
    <location>
        <begin position="204"/>
        <end position="227"/>
    </location>
</feature>
<evidence type="ECO:0000313" key="2">
    <source>
        <dbReference type="EMBL" id="CAK9312478.1"/>
    </source>
</evidence>
<feature type="compositionally biased region" description="Polar residues" evidence="1">
    <location>
        <begin position="109"/>
        <end position="122"/>
    </location>
</feature>
<sequence length="715" mass="78136">MKRGKDDEKTMEPMFPRLHVNDTEKGWPRAPPRNKMALYEQFTVPSKRSSPGALPLKTNISRTSVTTPSSSQGTGTDGNLRLPLNLPLPTSTNQVGNSQALPSGEVNENPPSVQPEQSQQTTEAEDEDDFTVPVYDRSNMGKTRVQNSDHKENLSSPGSKHSDCSTILQAGYEKGQSHLTSSSAHSRQVTIGKKFNDKSRVHSAMSTTNLSDRGNTDGVQKETSVSKDQIFQDKSNTRFDKLQDSNVRLPRHSRSSIQLDESGFVVDVVEPTRFGEVDSVPCSRVDSHSLGKNESLNIPVDNVENHVERTCSSMQVGNPDKSDIVSENSMVDSISGSDICPDDVVGIIGQKHFWKARRAIINQQRVFEVQVFELHRLIKVQRLIAGSPHLLLEDGIFLDNSSPSPLPAKKLRSDYTVKSHVQLQLSDDPKKPKDNVECSAENAVGKTSLPPAPINCQPSTNGPYSVNPLPTPVSSDTKLNSWYQTSAHHWLVPVISPSEGLIYKPYPGPGFIYGGCGPYGPMTPMMNPSYGFPASVHQGIGAPPTTPMVGGTYFPPYGMPVMNPGLSGLAVDQVNWYTGDLNQLSGGVTASNMQHQTSYDVSTQRDRDENQTVSQTAKSQAPKRNEVQVSTASSPVTSPASKVQGNKANRTAESHDVLPLFPVAPLVVEEGPQPSDSDQTKRVIRVVPHNRRSANESAARIFQSIQNERKQYDSV</sequence>
<proteinExistence type="predicted"/>
<accession>A0ABP0XWD6</accession>
<name>A0ABP0XWD6_9ROSI</name>
<evidence type="ECO:0000313" key="3">
    <source>
        <dbReference type="Proteomes" id="UP001642487"/>
    </source>
</evidence>
<dbReference type="InterPro" id="IPR039319">
    <property type="entry name" value="ELF3-like"/>
</dbReference>
<gene>
    <name evidence="2" type="ORF">CITCOLO1_LOCUS4168</name>
</gene>